<feature type="compositionally biased region" description="Pro residues" evidence="10">
    <location>
        <begin position="975"/>
        <end position="1008"/>
    </location>
</feature>
<dbReference type="EMBL" id="LIAE01007739">
    <property type="protein sequence ID" value="PAV77254.1"/>
    <property type="molecule type" value="Genomic_DNA"/>
</dbReference>
<dbReference type="InterPro" id="IPR005113">
    <property type="entry name" value="uDENN_dom"/>
</dbReference>
<sequence length="1446" mass="160055">MSDKDKELCPRLIDYLVVVGKRGSKKRTTSVSQQSSSAPDAVIKSVVTYPEILRRYPIDDHKDFLLPTDVTVFCQPEGCLTQSSLNRKGQPKEPQFFVFMLTEKDSAKIRYGMCLNFYRSFDRKEKLTSKGDKSFGKDYPVSLTSLCFISHHPFTTAIHQLVLLLKKIVDACNHRASLKTGAKDIIWSVLSGHWHEAIPPEAMSELKEIETWILMLLSSPIPVPGKTKVQLEVMPPAVSNSYEFALPDHTRFSLVDFPLHLPFELLGVDVAIKVLTAVMLEFKVLIQSRNYNAVSMCVLSFVNLLYPLEYMFPVIPLLPSYMNSAEQLLMAPTPFLIGIPSSFFTHRHLREIPTDVIIIDIDSNTITVPDDLYIPELPEQDASRLKDDLRQALTRMSLSMLPNSPDAGNFGVDEVDIACRVAMVKFFNSPNVFGNFSEHTRTLRLYPRPVVSLQVESFLRSRPQTTQFITDLCRTQAVEYFAECCLCPKNEAFVRIQAGIESAQQIGDKGKWFADTLMPVHFQVYSQNSSLEAACVEYADFIDTDLESDDEEPKSICSSSSMDEMVFASGEETETELFTKPLAEVNDVYKEPVSLELPLSESRVSIGSSISSGRSSPASSMSASAIDSEADFAKLAENLALKSNSEGDFAFDHTADDDDVESTPISHRKKVQTASMNSEADTPTQKTQAAQAKSRIKTLSNSGEKVLGPNFMNAINGIGEKGSSVFSQVLNKTAPKAQALKEKTMMPLANKLEQSQHLVKAATQQNMTSTQTASQQSKNQQQVREYCDQVLTGQGIGMFAVPKLKRLMEDESLRELACSKLNLGLENKLTEDEFVKEIPLTRAQYKGYVKVLRACLEGIETCFNSPVCSGLASVFHVLEIAHTHFWAPNGSTVGSDALSPTSGVPSTLATPMSSASDSSKSTLPAASFDMRTPTKPVGGAIGTSATKPQPPNHEPPQLPPREQVGNESQTTSTSGPPPSQAPPPPPRPGSQPPPIAPRKAPPPVPPRPNANSQNPNQNPTTTSNQKPQNETTSGNSEVRSATTASSNEGEKKPSEPKMAPPTSLPVEKNKVSMQAIPPVSTPVAPTRHYIYQELIMSHPNPIWQNLQFWENAFVDLVAQEREIVGMDQEPSEMIDRYTALNDTEKKRLELEEDRLLSTLLHNMTAYMVMCGTGQRAIQQKIRRLLGKAHIGLVCSKEINKLLDELPQTQGNTIPLKPLGSRLVQKHSFTVYVGPAPEGPIMFMEVCDDSVVLRSVTGTVAERWWYERLVNMTYSPKTKCRELYQCMKSAMERAAMRGKVSVEGRILGGEFPVHDTETNQGGLLQVRCDGIQVIFANSTQFIELANIKKCNTLGGTVFLLEEFDRKRNELIQRRYHSQMAVTIAWALHRVFSVQYTASIGDDPTTKKAQPTTATPKCQSPTTSETREKLALQHDLIFTDDICQTTTG</sequence>
<protein>
    <recommendedName>
        <fullName evidence="4">MAP kinase-activating death domain protein</fullName>
    </recommendedName>
</protein>
<feature type="compositionally biased region" description="Polar residues" evidence="10">
    <location>
        <begin position="1030"/>
        <end position="1047"/>
    </location>
</feature>
<organism evidence="12 13">
    <name type="scientific">Diploscapter pachys</name>
    <dbReference type="NCBI Taxonomy" id="2018661"/>
    <lineage>
        <taxon>Eukaryota</taxon>
        <taxon>Metazoa</taxon>
        <taxon>Ecdysozoa</taxon>
        <taxon>Nematoda</taxon>
        <taxon>Chromadorea</taxon>
        <taxon>Rhabditida</taxon>
        <taxon>Rhabditina</taxon>
        <taxon>Rhabditomorpha</taxon>
        <taxon>Rhabditoidea</taxon>
        <taxon>Rhabditidae</taxon>
        <taxon>Diploscapter</taxon>
    </lineage>
</organism>
<feature type="compositionally biased region" description="Low complexity" evidence="10">
    <location>
        <begin position="761"/>
        <end position="779"/>
    </location>
</feature>
<feature type="domain" description="UDENN" evidence="11">
    <location>
        <begin position="32"/>
        <end position="492"/>
    </location>
</feature>
<evidence type="ECO:0000256" key="10">
    <source>
        <dbReference type="SAM" id="MobiDB-lite"/>
    </source>
</evidence>
<dbReference type="Pfam" id="PF23629">
    <property type="entry name" value="Death_MADD"/>
    <property type="match status" value="1"/>
</dbReference>
<evidence type="ECO:0000256" key="8">
    <source>
        <dbReference type="ARBA" id="ARBA00022703"/>
    </source>
</evidence>
<dbReference type="Gene3D" id="3.30.450.200">
    <property type="match status" value="1"/>
</dbReference>
<dbReference type="Gene3D" id="3.40.50.11500">
    <property type="match status" value="1"/>
</dbReference>
<keyword evidence="6" id="KW-0963">Cytoplasm</keyword>
<feature type="region of interest" description="Disordered" evidence="10">
    <location>
        <begin position="759"/>
        <end position="779"/>
    </location>
</feature>
<evidence type="ECO:0000256" key="6">
    <source>
        <dbReference type="ARBA" id="ARBA00022490"/>
    </source>
</evidence>
<dbReference type="GO" id="GO:0005085">
    <property type="term" value="F:guanyl-nucleotide exchange factor activity"/>
    <property type="evidence" value="ECO:0007669"/>
    <property type="project" value="UniProtKB-KW"/>
</dbReference>
<comment type="caution">
    <text evidence="12">The sequence shown here is derived from an EMBL/GenBank/DDBJ whole genome shotgun (WGS) entry which is preliminary data.</text>
</comment>
<feature type="compositionally biased region" description="Low complexity" evidence="10">
    <location>
        <begin position="1009"/>
        <end position="1029"/>
    </location>
</feature>
<dbReference type="InterPro" id="IPR056574">
    <property type="entry name" value="Death_MADD"/>
</dbReference>
<dbReference type="InterPro" id="IPR039980">
    <property type="entry name" value="MADD"/>
</dbReference>
<keyword evidence="9" id="KW-0472">Membrane</keyword>
<keyword evidence="13" id="KW-1185">Reference proteome</keyword>
<dbReference type="PROSITE" id="PS50211">
    <property type="entry name" value="DENN"/>
    <property type="match status" value="1"/>
</dbReference>
<evidence type="ECO:0000256" key="7">
    <source>
        <dbReference type="ARBA" id="ARBA00022658"/>
    </source>
</evidence>
<dbReference type="InterPro" id="IPR005112">
    <property type="entry name" value="dDENN_dom"/>
</dbReference>
<dbReference type="SMART" id="SM00799">
    <property type="entry name" value="DENN"/>
    <property type="match status" value="1"/>
</dbReference>
<dbReference type="OrthoDB" id="6282239at2759"/>
<dbReference type="SMART" id="SM00801">
    <property type="entry name" value="dDENN"/>
    <property type="match status" value="1"/>
</dbReference>
<dbReference type="GO" id="GO:0005829">
    <property type="term" value="C:cytosol"/>
    <property type="evidence" value="ECO:0007669"/>
    <property type="project" value="TreeGrafter"/>
</dbReference>
<reference evidence="12 13" key="1">
    <citation type="journal article" date="2017" name="Curr. Biol.">
        <title>Genome architecture and evolution of a unichromosomal asexual nematode.</title>
        <authorList>
            <person name="Fradin H."/>
            <person name="Zegar C."/>
            <person name="Gutwein M."/>
            <person name="Lucas J."/>
            <person name="Kovtun M."/>
            <person name="Corcoran D."/>
            <person name="Baugh L.R."/>
            <person name="Kiontke K."/>
            <person name="Gunsalus K."/>
            <person name="Fitch D.H."/>
            <person name="Piano F."/>
        </authorList>
    </citation>
    <scope>NUCLEOTIDE SEQUENCE [LARGE SCALE GENOMIC DNA]</scope>
    <source>
        <strain evidence="12">PF1309</strain>
    </source>
</reference>
<dbReference type="Proteomes" id="UP000218231">
    <property type="component" value="Unassembled WGS sequence"/>
</dbReference>
<evidence type="ECO:0000256" key="9">
    <source>
        <dbReference type="ARBA" id="ARBA00023136"/>
    </source>
</evidence>
<dbReference type="Pfam" id="PF03456">
    <property type="entry name" value="uDENN"/>
    <property type="match status" value="1"/>
</dbReference>
<evidence type="ECO:0000256" key="4">
    <source>
        <dbReference type="ARBA" id="ARBA00017868"/>
    </source>
</evidence>
<dbReference type="STRING" id="2018661.A0A2A2KTL2"/>
<dbReference type="GO" id="GO:0042981">
    <property type="term" value="P:regulation of apoptotic process"/>
    <property type="evidence" value="ECO:0007669"/>
    <property type="project" value="TreeGrafter"/>
</dbReference>
<dbReference type="InterPro" id="IPR043153">
    <property type="entry name" value="DENN_C"/>
</dbReference>
<evidence type="ECO:0000256" key="2">
    <source>
        <dbReference type="ARBA" id="ARBA00004496"/>
    </source>
</evidence>
<evidence type="ECO:0000313" key="13">
    <source>
        <dbReference type="Proteomes" id="UP000218231"/>
    </source>
</evidence>
<dbReference type="Pfam" id="PF25328">
    <property type="entry name" value="PH_MADD"/>
    <property type="match status" value="1"/>
</dbReference>
<keyword evidence="7" id="KW-0344">Guanine-nucleotide releasing factor</keyword>
<dbReference type="InterPro" id="IPR057469">
    <property type="entry name" value="PH_MADD"/>
</dbReference>
<comment type="subcellular location">
    <subcellularLocation>
        <location evidence="1">Cell membrane</location>
    </subcellularLocation>
    <subcellularLocation>
        <location evidence="2">Cytoplasm</location>
    </subcellularLocation>
</comment>
<dbReference type="GO" id="GO:0005886">
    <property type="term" value="C:plasma membrane"/>
    <property type="evidence" value="ECO:0007669"/>
    <property type="project" value="UniProtKB-SubCell"/>
</dbReference>
<feature type="compositionally biased region" description="Polar residues" evidence="10">
    <location>
        <begin position="672"/>
        <end position="693"/>
    </location>
</feature>
<dbReference type="SMART" id="SM00800">
    <property type="entry name" value="uDENN"/>
    <property type="match status" value="1"/>
</dbReference>
<feature type="compositionally biased region" description="Polar residues" evidence="10">
    <location>
        <begin position="965"/>
        <end position="974"/>
    </location>
</feature>
<evidence type="ECO:0000256" key="1">
    <source>
        <dbReference type="ARBA" id="ARBA00004236"/>
    </source>
</evidence>
<feature type="region of interest" description="Disordered" evidence="10">
    <location>
        <begin position="1401"/>
        <end position="1423"/>
    </location>
</feature>
<gene>
    <name evidence="12" type="ORF">WR25_17915</name>
</gene>
<dbReference type="InterPro" id="IPR001194">
    <property type="entry name" value="cDENN_dom"/>
</dbReference>
<dbReference type="PANTHER" id="PTHR13008:SF7">
    <property type="entry name" value="MAP KINASE-ACTIVATING DEATH DOMAIN PROTEIN"/>
    <property type="match status" value="1"/>
</dbReference>
<feature type="compositionally biased region" description="Pro residues" evidence="10">
    <location>
        <begin position="948"/>
        <end position="959"/>
    </location>
</feature>
<name>A0A2A2KTL2_9BILA</name>
<evidence type="ECO:0000256" key="5">
    <source>
        <dbReference type="ARBA" id="ARBA00022475"/>
    </source>
</evidence>
<dbReference type="PANTHER" id="PTHR13008">
    <property type="entry name" value="MAP-KINASE ACTIVATING DEATH DOMAIN PROTEIN MADD /DENN/AEX-3 C.ELEGANS"/>
    <property type="match status" value="1"/>
</dbReference>
<evidence type="ECO:0000313" key="12">
    <source>
        <dbReference type="EMBL" id="PAV77254.1"/>
    </source>
</evidence>
<comment type="similarity">
    <text evidence="3">Belongs to the MADD family.</text>
</comment>
<feature type="region of interest" description="Disordered" evidence="10">
    <location>
        <begin position="895"/>
        <end position="1065"/>
    </location>
</feature>
<dbReference type="Pfam" id="PF02141">
    <property type="entry name" value="DENN"/>
    <property type="match status" value="1"/>
</dbReference>
<dbReference type="GO" id="GO:0032483">
    <property type="term" value="P:regulation of Rab protein signal transduction"/>
    <property type="evidence" value="ECO:0007669"/>
    <property type="project" value="TreeGrafter"/>
</dbReference>
<keyword evidence="8" id="KW-0053">Apoptosis</keyword>
<accession>A0A2A2KTL2</accession>
<dbReference type="FunFam" id="3.40.50.11500:FF:000010">
    <property type="entry name" value="Protein CBR-AEX-3"/>
    <property type="match status" value="1"/>
</dbReference>
<dbReference type="GO" id="GO:0006915">
    <property type="term" value="P:apoptotic process"/>
    <property type="evidence" value="ECO:0007669"/>
    <property type="project" value="UniProtKB-KW"/>
</dbReference>
<dbReference type="InterPro" id="IPR037516">
    <property type="entry name" value="Tripartite_DENN"/>
</dbReference>
<feature type="region of interest" description="Disordered" evidence="10">
    <location>
        <begin position="652"/>
        <end position="693"/>
    </location>
</feature>
<feature type="compositionally biased region" description="Low complexity" evidence="10">
    <location>
        <begin position="1405"/>
        <end position="1415"/>
    </location>
</feature>
<proteinExistence type="inferred from homology"/>
<keyword evidence="5" id="KW-1003">Cell membrane</keyword>
<evidence type="ECO:0000259" key="11">
    <source>
        <dbReference type="PROSITE" id="PS50211"/>
    </source>
</evidence>
<feature type="compositionally biased region" description="Polar residues" evidence="10">
    <location>
        <begin position="895"/>
        <end position="924"/>
    </location>
</feature>
<evidence type="ECO:0000256" key="3">
    <source>
        <dbReference type="ARBA" id="ARBA00005978"/>
    </source>
</evidence>